<sequence length="394" mass="43329">MAFTLATVAPAEEKHLRGRDPWRSIPTGADVVRTAAGFEFVTYDSCVALLRHTGLGTGLRELFESVGVTDEVMIRNAETSVNGAEGPDHMRLRAAIGSFLTPSRIEGLRSEVRVMIEDLLDRAGAAGDFDIVESVLRHIPARFFALLLGVPLSDSDFITYVSDSVVKVFSMDPDTRDEVEAAQRESDDWVEKIVADGREDADNLIGHLLRQQQAGSLTLDEVRNAISIMLAASTETTQGLMVHIVAAFADHPDQWDLVRADPSLVPGAVIEVARWNPASIPTFRVALEDVDIDGIRIPQGAHAFAVVMAANRDPKVFAAADAFDVTRKAPRPPLNWSVGRHFCMGRMAAVMECEELIRAMSSRWRRIERVPLPTVREPEFFAELGPLRVRVTPA</sequence>
<proteinExistence type="inferred from homology"/>
<keyword evidence="2" id="KW-0503">Monooxygenase</keyword>
<evidence type="ECO:0008006" key="5">
    <source>
        <dbReference type="Google" id="ProtNLM"/>
    </source>
</evidence>
<dbReference type="Pfam" id="PF00067">
    <property type="entry name" value="p450"/>
    <property type="match status" value="1"/>
</dbReference>
<dbReference type="PANTHER" id="PTHR46696">
    <property type="entry name" value="P450, PUTATIVE (EUROFUNG)-RELATED"/>
    <property type="match status" value="1"/>
</dbReference>
<keyword evidence="2" id="KW-0560">Oxidoreductase</keyword>
<dbReference type="GO" id="GO:0005506">
    <property type="term" value="F:iron ion binding"/>
    <property type="evidence" value="ECO:0007669"/>
    <property type="project" value="InterPro"/>
</dbReference>
<dbReference type="InterPro" id="IPR002397">
    <property type="entry name" value="Cyt_P450_B"/>
</dbReference>
<dbReference type="GO" id="GO:0020037">
    <property type="term" value="F:heme binding"/>
    <property type="evidence" value="ECO:0007669"/>
    <property type="project" value="InterPro"/>
</dbReference>
<organism evidence="3 4">
    <name type="scientific">Streptomyces pseudovenezuelae</name>
    <dbReference type="NCBI Taxonomy" id="67350"/>
    <lineage>
        <taxon>Bacteria</taxon>
        <taxon>Bacillati</taxon>
        <taxon>Actinomycetota</taxon>
        <taxon>Actinomycetes</taxon>
        <taxon>Kitasatosporales</taxon>
        <taxon>Streptomycetaceae</taxon>
        <taxon>Streptomyces</taxon>
        <taxon>Streptomyces aurantiacus group</taxon>
    </lineage>
</organism>
<evidence type="ECO:0000313" key="3">
    <source>
        <dbReference type="EMBL" id="KUM90811.1"/>
    </source>
</evidence>
<dbReference type="PANTHER" id="PTHR46696:SF1">
    <property type="entry name" value="CYTOCHROME P450 YJIB-RELATED"/>
    <property type="match status" value="1"/>
</dbReference>
<name>A0A101NCW9_9ACTN</name>
<evidence type="ECO:0000256" key="2">
    <source>
        <dbReference type="RuleBase" id="RU000461"/>
    </source>
</evidence>
<accession>A0A101NCW9</accession>
<dbReference type="RefSeq" id="WP_031036579.1">
    <property type="nucleotide sequence ID" value="NZ_JBIBHV010000007.1"/>
</dbReference>
<dbReference type="PRINTS" id="PR00359">
    <property type="entry name" value="BP450"/>
</dbReference>
<dbReference type="InterPro" id="IPR001128">
    <property type="entry name" value="Cyt_P450"/>
</dbReference>
<dbReference type="OrthoDB" id="3455208at2"/>
<protein>
    <recommendedName>
        <fullName evidence="5">Cytochrome</fullName>
    </recommendedName>
</protein>
<keyword evidence="2" id="KW-0408">Iron</keyword>
<dbReference type="Proteomes" id="UP000053039">
    <property type="component" value="Unassembled WGS sequence"/>
</dbReference>
<reference evidence="3 4" key="1">
    <citation type="submission" date="2015-10" db="EMBL/GenBank/DDBJ databases">
        <title>Draft genome sequence of Streptomyces pseudovenezuelae DSM 40212, type strain for the species Streptomyces pseudovenezuelae.</title>
        <authorList>
            <person name="Ruckert C."/>
            <person name="Winkler A."/>
            <person name="Kalinowski J."/>
            <person name="Kampfer P."/>
            <person name="Glaeser S."/>
        </authorList>
    </citation>
    <scope>NUCLEOTIDE SEQUENCE [LARGE SCALE GENOMIC DNA]</scope>
    <source>
        <strain evidence="3 4">DSM 40212</strain>
    </source>
</reference>
<dbReference type="SUPFAM" id="SSF48264">
    <property type="entry name" value="Cytochrome P450"/>
    <property type="match status" value="1"/>
</dbReference>
<keyword evidence="2" id="KW-0479">Metal-binding</keyword>
<dbReference type="InterPro" id="IPR017972">
    <property type="entry name" value="Cyt_P450_CS"/>
</dbReference>
<dbReference type="GO" id="GO:0016705">
    <property type="term" value="F:oxidoreductase activity, acting on paired donors, with incorporation or reduction of molecular oxygen"/>
    <property type="evidence" value="ECO:0007669"/>
    <property type="project" value="InterPro"/>
</dbReference>
<evidence type="ECO:0000256" key="1">
    <source>
        <dbReference type="ARBA" id="ARBA00010617"/>
    </source>
</evidence>
<gene>
    <name evidence="3" type="ORF">AQI94_03205</name>
</gene>
<evidence type="ECO:0000313" key="4">
    <source>
        <dbReference type="Proteomes" id="UP000053039"/>
    </source>
</evidence>
<dbReference type="AlphaFoldDB" id="A0A101NCW9"/>
<keyword evidence="2" id="KW-0349">Heme</keyword>
<dbReference type="Gene3D" id="1.10.630.10">
    <property type="entry name" value="Cytochrome P450"/>
    <property type="match status" value="1"/>
</dbReference>
<dbReference type="PROSITE" id="PS00086">
    <property type="entry name" value="CYTOCHROME_P450"/>
    <property type="match status" value="1"/>
</dbReference>
<comment type="similarity">
    <text evidence="1 2">Belongs to the cytochrome P450 family.</text>
</comment>
<dbReference type="InterPro" id="IPR036396">
    <property type="entry name" value="Cyt_P450_sf"/>
</dbReference>
<dbReference type="EMBL" id="LMWM01000003">
    <property type="protein sequence ID" value="KUM90811.1"/>
    <property type="molecule type" value="Genomic_DNA"/>
</dbReference>
<dbReference type="GO" id="GO:0004497">
    <property type="term" value="F:monooxygenase activity"/>
    <property type="evidence" value="ECO:0007669"/>
    <property type="project" value="UniProtKB-KW"/>
</dbReference>
<comment type="caution">
    <text evidence="3">The sequence shown here is derived from an EMBL/GenBank/DDBJ whole genome shotgun (WGS) entry which is preliminary data.</text>
</comment>